<evidence type="ECO:0000256" key="1">
    <source>
        <dbReference type="SAM" id="MobiDB-lite"/>
    </source>
</evidence>
<evidence type="ECO:0000313" key="2">
    <source>
        <dbReference type="EMBL" id="VTN13321.1"/>
    </source>
</evidence>
<protein>
    <submittedName>
        <fullName evidence="2">Uncharacterized protein</fullName>
    </submittedName>
</protein>
<gene>
    <name evidence="2" type="ORF">NCTC9185_05351</name>
</gene>
<proteinExistence type="predicted"/>
<accession>A0A4U9D6Q8</accession>
<reference evidence="2 3" key="1">
    <citation type="submission" date="2019-04" db="EMBL/GenBank/DDBJ databases">
        <authorList>
            <consortium name="Pathogen Informatics"/>
        </authorList>
    </citation>
    <scope>NUCLEOTIDE SEQUENCE [LARGE SCALE GENOMIC DNA]</scope>
    <source>
        <strain evidence="2 3">NCTC9185</strain>
    </source>
</reference>
<organism evidence="2 3">
    <name type="scientific">Raoultella terrigena</name>
    <name type="common">Klebsiella terrigena</name>
    <dbReference type="NCBI Taxonomy" id="577"/>
    <lineage>
        <taxon>Bacteria</taxon>
        <taxon>Pseudomonadati</taxon>
        <taxon>Pseudomonadota</taxon>
        <taxon>Gammaproteobacteria</taxon>
        <taxon>Enterobacterales</taxon>
        <taxon>Enterobacteriaceae</taxon>
        <taxon>Klebsiella/Raoultella group</taxon>
        <taxon>Raoultella</taxon>
    </lineage>
</organism>
<sequence length="102" mass="11768">MRNRPQRPHDPARPERIGDGLLQPVQLADLKIGYRTRLVAADLESDHHKIRVHQRGFLVAMAANFSVSADRVHQLLHHDMRLFQPVGVDIHQRDMGRSQRGR</sequence>
<dbReference type="EMBL" id="CABDVU010000001">
    <property type="protein sequence ID" value="VTN13321.1"/>
    <property type="molecule type" value="Genomic_DNA"/>
</dbReference>
<feature type="region of interest" description="Disordered" evidence="1">
    <location>
        <begin position="1"/>
        <end position="20"/>
    </location>
</feature>
<dbReference type="Proteomes" id="UP000339249">
    <property type="component" value="Unassembled WGS sequence"/>
</dbReference>
<name>A0A4U9D6Q8_RAOTE</name>
<evidence type="ECO:0000313" key="3">
    <source>
        <dbReference type="Proteomes" id="UP000339249"/>
    </source>
</evidence>
<feature type="compositionally biased region" description="Basic and acidic residues" evidence="1">
    <location>
        <begin position="7"/>
        <end position="18"/>
    </location>
</feature>
<dbReference type="AlphaFoldDB" id="A0A4U9D6Q8"/>